<dbReference type="Pfam" id="PF01037">
    <property type="entry name" value="AsnC_trans_reg"/>
    <property type="match status" value="1"/>
</dbReference>
<reference evidence="5 6" key="1">
    <citation type="submission" date="2021-01" db="EMBL/GenBank/DDBJ databases">
        <title>Roseomonas sp. nov, a bacterium isolated from an oil production mixture in Yumen Oilfield.</title>
        <authorList>
            <person name="Wu D."/>
        </authorList>
    </citation>
    <scope>NUCLEOTIDE SEQUENCE [LARGE SCALE GENOMIC DNA]</scope>
    <source>
        <strain evidence="5 6">ROY-5-3</strain>
    </source>
</reference>
<dbReference type="Pfam" id="PF13412">
    <property type="entry name" value="HTH_24"/>
    <property type="match status" value="1"/>
</dbReference>
<dbReference type="InterPro" id="IPR011991">
    <property type="entry name" value="ArsR-like_HTH"/>
</dbReference>
<organism evidence="5 6">
    <name type="scientific">Falsiroseomonas oleicola</name>
    <dbReference type="NCBI Taxonomy" id="2801474"/>
    <lineage>
        <taxon>Bacteria</taxon>
        <taxon>Pseudomonadati</taxon>
        <taxon>Pseudomonadota</taxon>
        <taxon>Alphaproteobacteria</taxon>
        <taxon>Acetobacterales</taxon>
        <taxon>Roseomonadaceae</taxon>
        <taxon>Falsiroseomonas</taxon>
    </lineage>
</organism>
<dbReference type="InterPro" id="IPR000485">
    <property type="entry name" value="AsnC-type_HTH_dom"/>
</dbReference>
<gene>
    <name evidence="5" type="ORF">JJQ90_01080</name>
</gene>
<protein>
    <submittedName>
        <fullName evidence="5">Lrp/AsnC family transcriptional regulator</fullName>
    </submittedName>
</protein>
<dbReference type="PANTHER" id="PTHR30154:SF34">
    <property type="entry name" value="TRANSCRIPTIONAL REGULATOR AZLB"/>
    <property type="match status" value="1"/>
</dbReference>
<keyword evidence="6" id="KW-1185">Reference proteome</keyword>
<dbReference type="PANTHER" id="PTHR30154">
    <property type="entry name" value="LEUCINE-RESPONSIVE REGULATORY PROTEIN"/>
    <property type="match status" value="1"/>
</dbReference>
<keyword evidence="2" id="KW-0238">DNA-binding</keyword>
<name>A0ABS6H419_9PROT</name>
<sequence length="157" mass="16914">MAKSTIVLDEIDRRILRLLQQDGRIAVTLLAEQVGLSATPCLRRIRRLEEAGVIARYAAVVEPSRVGLPIQAFVQVALSSHAEEVAAAFHKALAARGEVIAAYAMSGGMDYMLHVVAADFEAYADFALKALLRMPGVKETRSSFVLMALKPPGAVPV</sequence>
<dbReference type="CDD" id="cd00090">
    <property type="entry name" value="HTH_ARSR"/>
    <property type="match status" value="1"/>
</dbReference>
<dbReference type="SMART" id="SM00344">
    <property type="entry name" value="HTH_ASNC"/>
    <property type="match status" value="1"/>
</dbReference>
<keyword evidence="1" id="KW-0805">Transcription regulation</keyword>
<evidence type="ECO:0000256" key="1">
    <source>
        <dbReference type="ARBA" id="ARBA00023015"/>
    </source>
</evidence>
<evidence type="ECO:0000256" key="3">
    <source>
        <dbReference type="ARBA" id="ARBA00023163"/>
    </source>
</evidence>
<dbReference type="RefSeq" id="WP_216872629.1">
    <property type="nucleotide sequence ID" value="NZ_JAERQM010000001.1"/>
</dbReference>
<dbReference type="InterPro" id="IPR019887">
    <property type="entry name" value="Tscrpt_reg_AsnC/Lrp_C"/>
</dbReference>
<comment type="caution">
    <text evidence="5">The sequence shown here is derived from an EMBL/GenBank/DDBJ whole genome shotgun (WGS) entry which is preliminary data.</text>
</comment>
<dbReference type="PROSITE" id="PS50956">
    <property type="entry name" value="HTH_ASNC_2"/>
    <property type="match status" value="1"/>
</dbReference>
<proteinExistence type="predicted"/>
<keyword evidence="3" id="KW-0804">Transcription</keyword>
<evidence type="ECO:0000256" key="2">
    <source>
        <dbReference type="ARBA" id="ARBA00023125"/>
    </source>
</evidence>
<evidence type="ECO:0000313" key="5">
    <source>
        <dbReference type="EMBL" id="MBU8542276.1"/>
    </source>
</evidence>
<dbReference type="InterPro" id="IPR019888">
    <property type="entry name" value="Tscrpt_reg_AsnC-like"/>
</dbReference>
<dbReference type="EMBL" id="JAERQM010000001">
    <property type="protein sequence ID" value="MBU8542276.1"/>
    <property type="molecule type" value="Genomic_DNA"/>
</dbReference>
<evidence type="ECO:0000259" key="4">
    <source>
        <dbReference type="PROSITE" id="PS50956"/>
    </source>
</evidence>
<evidence type="ECO:0000313" key="6">
    <source>
        <dbReference type="Proteomes" id="UP000689967"/>
    </source>
</evidence>
<dbReference type="Proteomes" id="UP000689967">
    <property type="component" value="Unassembled WGS sequence"/>
</dbReference>
<feature type="domain" description="HTH asnC-type" evidence="4">
    <location>
        <begin position="8"/>
        <end position="69"/>
    </location>
</feature>
<accession>A0ABS6H419</accession>